<sequence length="186" mass="21374">MLASALWIAVLVNFTLPLKPPNYDLLNFLIARPCPIPTLTCEDCILSVNYQQELIDTEGYQDLVKLVLESVCFYACEDSELCVPYVKCKFDTFNVTLHKYDSKTFCIMLGMCKETSTKFGLHQLSSDLCEKCLKTEKEILEYGDNPEFVAEYKKKEYQKCMNVVNEKDTALRREAPNNALKKMSFV</sequence>
<keyword evidence="5" id="KW-1185">Reference proteome</keyword>
<keyword evidence="2" id="KW-0732">Signal</keyword>
<feature type="domain" description="Saposin B-type" evidence="3">
    <location>
        <begin position="37"/>
        <end position="116"/>
    </location>
</feature>
<keyword evidence="1" id="KW-1015">Disulfide bond</keyword>
<dbReference type="Proteomes" id="UP000298663">
    <property type="component" value="Unassembled WGS sequence"/>
</dbReference>
<reference evidence="4 5" key="2">
    <citation type="journal article" date="2019" name="G3 (Bethesda)">
        <title>Hybrid Assembly of the Genome of the Entomopathogenic Nematode Steinernema carpocapsae Identifies the X-Chromosome.</title>
        <authorList>
            <person name="Serra L."/>
            <person name="Macchietto M."/>
            <person name="Macias-Munoz A."/>
            <person name="McGill C.J."/>
            <person name="Rodriguez I.M."/>
            <person name="Rodriguez B."/>
            <person name="Murad R."/>
            <person name="Mortazavi A."/>
        </authorList>
    </citation>
    <scope>NUCLEOTIDE SEQUENCE [LARGE SCALE GENOMIC DNA]</scope>
    <source>
        <strain evidence="4 5">ALL</strain>
    </source>
</reference>
<dbReference type="AlphaFoldDB" id="A0A4U5P1H5"/>
<evidence type="ECO:0000313" key="5">
    <source>
        <dbReference type="Proteomes" id="UP000298663"/>
    </source>
</evidence>
<protein>
    <recommendedName>
        <fullName evidence="3">Saposin B-type domain-containing protein</fullName>
    </recommendedName>
</protein>
<reference evidence="4 5" key="1">
    <citation type="journal article" date="2015" name="Genome Biol.">
        <title>Comparative genomics of Steinernema reveals deeply conserved gene regulatory networks.</title>
        <authorList>
            <person name="Dillman A.R."/>
            <person name="Macchietto M."/>
            <person name="Porter C.F."/>
            <person name="Rogers A."/>
            <person name="Williams B."/>
            <person name="Antoshechkin I."/>
            <person name="Lee M.M."/>
            <person name="Goodwin Z."/>
            <person name="Lu X."/>
            <person name="Lewis E.E."/>
            <person name="Goodrich-Blair H."/>
            <person name="Stock S.P."/>
            <person name="Adams B.J."/>
            <person name="Sternberg P.W."/>
            <person name="Mortazavi A."/>
        </authorList>
    </citation>
    <scope>NUCLEOTIDE SEQUENCE [LARGE SCALE GENOMIC DNA]</scope>
    <source>
        <strain evidence="4 5">ALL</strain>
    </source>
</reference>
<dbReference type="SUPFAM" id="SSF47862">
    <property type="entry name" value="Saposin"/>
    <property type="match status" value="1"/>
</dbReference>
<dbReference type="InterPro" id="IPR011001">
    <property type="entry name" value="Saposin-like"/>
</dbReference>
<gene>
    <name evidence="4" type="ORF">L596_013597</name>
</gene>
<dbReference type="InterPro" id="IPR008139">
    <property type="entry name" value="SaposinB_dom"/>
</dbReference>
<comment type="caution">
    <text evidence="4">The sequence shown here is derived from an EMBL/GenBank/DDBJ whole genome shotgun (WGS) entry which is preliminary data.</text>
</comment>
<evidence type="ECO:0000256" key="2">
    <source>
        <dbReference type="SAM" id="SignalP"/>
    </source>
</evidence>
<dbReference type="PROSITE" id="PS50015">
    <property type="entry name" value="SAP_B"/>
    <property type="match status" value="1"/>
</dbReference>
<evidence type="ECO:0000313" key="4">
    <source>
        <dbReference type="EMBL" id="TKR89503.1"/>
    </source>
</evidence>
<evidence type="ECO:0000259" key="3">
    <source>
        <dbReference type="PROSITE" id="PS50015"/>
    </source>
</evidence>
<evidence type="ECO:0000256" key="1">
    <source>
        <dbReference type="ARBA" id="ARBA00023157"/>
    </source>
</evidence>
<organism evidence="4 5">
    <name type="scientific">Steinernema carpocapsae</name>
    <name type="common">Entomopathogenic nematode</name>
    <dbReference type="NCBI Taxonomy" id="34508"/>
    <lineage>
        <taxon>Eukaryota</taxon>
        <taxon>Metazoa</taxon>
        <taxon>Ecdysozoa</taxon>
        <taxon>Nematoda</taxon>
        <taxon>Chromadorea</taxon>
        <taxon>Rhabditida</taxon>
        <taxon>Tylenchina</taxon>
        <taxon>Panagrolaimomorpha</taxon>
        <taxon>Strongyloidoidea</taxon>
        <taxon>Steinernematidae</taxon>
        <taxon>Steinernema</taxon>
    </lineage>
</organism>
<name>A0A4U5P1H5_STECR</name>
<proteinExistence type="predicted"/>
<accession>A0A4U5P1H5</accession>
<feature type="chain" id="PRO_5020832056" description="Saposin B-type domain-containing protein" evidence="2">
    <location>
        <begin position="18"/>
        <end position="186"/>
    </location>
</feature>
<feature type="signal peptide" evidence="2">
    <location>
        <begin position="1"/>
        <end position="17"/>
    </location>
</feature>
<dbReference type="EMBL" id="AZBU02000003">
    <property type="protein sequence ID" value="TKR89503.1"/>
    <property type="molecule type" value="Genomic_DNA"/>
</dbReference>